<keyword evidence="3 5" id="KW-0375">Hydrogen ion transport</keyword>
<dbReference type="PANTHER" id="PTHR10137">
    <property type="entry name" value="V-TYPE PROTON ATPASE SUBUNIT C"/>
    <property type="match status" value="1"/>
</dbReference>
<evidence type="ECO:0000256" key="5">
    <source>
        <dbReference type="RuleBase" id="RU364010"/>
    </source>
</evidence>
<dbReference type="Gene3D" id="3.30.70.100">
    <property type="match status" value="1"/>
</dbReference>
<comment type="similarity">
    <text evidence="1 5">Belongs to the V-ATPase C subunit family.</text>
</comment>
<comment type="function">
    <text evidence="5">Subunit of the V1 complex of vacuolar(H+)-ATPase (V-ATPase), a multisubunit enzyme composed of a peripheral complex (V1) that hydrolyzes ATP and a membrane integral complex (V0) that translocates protons. V-ATPase is responsible for acidifying and maintaining the pH of intracellular compartments and in some cell types, is targeted to the plasma membrane, where it is responsible for acidifying the extracellular environment. Subunit C is necessary for the assembly of the catalytic sector of the enzyme and is likely to have a specific function in its catalytic activity.</text>
</comment>
<proteinExistence type="inferred from homology"/>
<comment type="subunit">
    <text evidence="5">V-ATPase is a heteromultimeric enzyme composed of a peripheral catalytic V1 complex (components A to H) attached to an integral membrane V0 proton pore complex.</text>
</comment>
<dbReference type="SUPFAM" id="SSF118203">
    <property type="entry name" value="Vacuolar ATP synthase subunit C"/>
    <property type="match status" value="1"/>
</dbReference>
<name>A0AAV0RWG6_9ROSI</name>
<evidence type="ECO:0000256" key="4">
    <source>
        <dbReference type="ARBA" id="ARBA00023065"/>
    </source>
</evidence>
<dbReference type="EMBL" id="CAMGYJ010000011">
    <property type="protein sequence ID" value="CAI0586188.1"/>
    <property type="molecule type" value="Genomic_DNA"/>
</dbReference>
<evidence type="ECO:0000256" key="3">
    <source>
        <dbReference type="ARBA" id="ARBA00022781"/>
    </source>
</evidence>
<protein>
    <recommendedName>
        <fullName evidence="5">V-type proton ATPase subunit C</fullName>
    </recommendedName>
</protein>
<dbReference type="Pfam" id="PF03223">
    <property type="entry name" value="V-ATPase_C"/>
    <property type="match status" value="1"/>
</dbReference>
<feature type="non-terminal residue" evidence="6">
    <location>
        <position position="100"/>
    </location>
</feature>
<evidence type="ECO:0000256" key="2">
    <source>
        <dbReference type="ARBA" id="ARBA00022448"/>
    </source>
</evidence>
<dbReference type="GO" id="GO:0046961">
    <property type="term" value="F:proton-transporting ATPase activity, rotational mechanism"/>
    <property type="evidence" value="ECO:0007669"/>
    <property type="project" value="InterPro"/>
</dbReference>
<accession>A0AAV0RWG6</accession>
<dbReference type="InterPro" id="IPR036132">
    <property type="entry name" value="Vac_ATP_synth_c_sf"/>
</dbReference>
<evidence type="ECO:0000313" key="6">
    <source>
        <dbReference type="EMBL" id="CAI0586188.1"/>
    </source>
</evidence>
<dbReference type="Gene3D" id="1.20.1460.10">
    <property type="entry name" value="subunit c (vma5p) of the yeast v-atpase, domain 2"/>
    <property type="match status" value="1"/>
</dbReference>
<evidence type="ECO:0000256" key="1">
    <source>
        <dbReference type="ARBA" id="ARBA00006138"/>
    </source>
</evidence>
<dbReference type="GO" id="GO:0000221">
    <property type="term" value="C:vacuolar proton-transporting V-type ATPase, V1 domain"/>
    <property type="evidence" value="ECO:0007669"/>
    <property type="project" value="TreeGrafter"/>
</dbReference>
<feature type="non-terminal residue" evidence="6">
    <location>
        <position position="1"/>
    </location>
</feature>
<dbReference type="Proteomes" id="UP001154282">
    <property type="component" value="Unassembled WGS sequence"/>
</dbReference>
<comment type="caution">
    <text evidence="6">The sequence shown here is derived from an EMBL/GenBank/DDBJ whole genome shotgun (WGS) entry which is preliminary data.</text>
</comment>
<gene>
    <name evidence="6" type="ORF">LITE_LOCUS50169</name>
</gene>
<dbReference type="PANTHER" id="PTHR10137:SF0">
    <property type="entry name" value="V-TYPE PROTON ATPASE SUBUNIT C"/>
    <property type="match status" value="1"/>
</dbReference>
<dbReference type="InterPro" id="IPR004907">
    <property type="entry name" value="ATPase_V1-cplx_csu"/>
</dbReference>
<evidence type="ECO:0000313" key="7">
    <source>
        <dbReference type="Proteomes" id="UP001154282"/>
    </source>
</evidence>
<dbReference type="AlphaFoldDB" id="A0AAV0RWG6"/>
<keyword evidence="4 5" id="KW-0406">Ion transport</keyword>
<organism evidence="6 7">
    <name type="scientific">Linum tenue</name>
    <dbReference type="NCBI Taxonomy" id="586396"/>
    <lineage>
        <taxon>Eukaryota</taxon>
        <taxon>Viridiplantae</taxon>
        <taxon>Streptophyta</taxon>
        <taxon>Embryophyta</taxon>
        <taxon>Tracheophyta</taxon>
        <taxon>Spermatophyta</taxon>
        <taxon>Magnoliopsida</taxon>
        <taxon>eudicotyledons</taxon>
        <taxon>Gunneridae</taxon>
        <taxon>Pentapetalae</taxon>
        <taxon>rosids</taxon>
        <taxon>fabids</taxon>
        <taxon>Malpighiales</taxon>
        <taxon>Linaceae</taxon>
        <taxon>Linum</taxon>
    </lineage>
</organism>
<keyword evidence="7" id="KW-1185">Reference proteome</keyword>
<reference evidence="6" key="1">
    <citation type="submission" date="2022-08" db="EMBL/GenBank/DDBJ databases">
        <authorList>
            <person name="Gutierrez-Valencia J."/>
        </authorList>
    </citation>
    <scope>NUCLEOTIDE SEQUENCE</scope>
</reference>
<sequence length="100" mass="11840">VPRSSKKLFEDNEYALYTVTLFRRVADNFRTTSLEKGFQIRDFEYSSEAQEGRKQEMDKLVQDQESLRGSLLQWCYTSYGEVFSSWMHFCAVRIFAESIL</sequence>
<keyword evidence="2 5" id="KW-0813">Transport</keyword>